<sequence length="445" mass="49784">MPATPAHRKTDSSKSRLGRQTLKSKSDLIHQMLEVLGRPVVLALLSALLGFLVHQLLSGPPTAKLKLPIVGAKKGDWFPFLQAQWRNTLNTKYALLLADTKYRDQPVLFPTFGASNLVLLPRSHAQFIVDQPDSILDIKIQTDESIQTKHTIVTPSLVHDPANVKLISVTLTSQIGNLVSDLADEIYESSGTTGAIQESTANFELLEIAMAYARAVPSAALILHFLWRPLRPLVAPLITLPIRLYTRRFVKLLLPEVEKRLVEYDSRRSSGRDNHEREPNDFLQWCIQHAKATGSPKEWKASLLAEKVLLLNFSAIHTSSLTITSAILELAASEQKYIDDLRIEIEKVLAEHGEERSDESAEYVKRAARAFVTTSIEYIAFGHGRHACPGRFFAAYELKLTLAHILLNYDIEIRGDRPKNSWYGLNRVQSVKATIRIKKGGLSHG</sequence>
<evidence type="ECO:0000256" key="3">
    <source>
        <dbReference type="ARBA" id="ARBA00022723"/>
    </source>
</evidence>
<dbReference type="SUPFAM" id="SSF48264">
    <property type="entry name" value="Cytochrome P450"/>
    <property type="match status" value="1"/>
</dbReference>
<dbReference type="Proteomes" id="UP000008066">
    <property type="component" value="Unassembled WGS sequence"/>
</dbReference>
<dbReference type="InterPro" id="IPR036396">
    <property type="entry name" value="Cyt_P450_sf"/>
</dbReference>
<evidence type="ECO:0000256" key="5">
    <source>
        <dbReference type="ARBA" id="ARBA00023004"/>
    </source>
</evidence>
<evidence type="ECO:0000256" key="1">
    <source>
        <dbReference type="ARBA" id="ARBA00001971"/>
    </source>
</evidence>
<protein>
    <submittedName>
        <fullName evidence="8">Monooxygenase-like protein</fullName>
    </submittedName>
</protein>
<keyword evidence="6" id="KW-0349">Heme</keyword>
<dbReference type="GO" id="GO:0005506">
    <property type="term" value="F:iron ion binding"/>
    <property type="evidence" value="ECO:0007669"/>
    <property type="project" value="InterPro"/>
</dbReference>
<keyword evidence="3 6" id="KW-0479">Metal-binding</keyword>
<dbReference type="OrthoDB" id="1844152at2759"/>
<keyword evidence="9" id="KW-1185">Reference proteome</keyword>
<dbReference type="HOGENOM" id="CLU_022195_9_2_1"/>
<dbReference type="AlphaFoldDB" id="G0SD10"/>
<keyword evidence="6 8" id="KW-0503">Monooxygenase</keyword>
<comment type="similarity">
    <text evidence="2 6">Belongs to the cytochrome P450 family.</text>
</comment>
<dbReference type="GO" id="GO:0020037">
    <property type="term" value="F:heme binding"/>
    <property type="evidence" value="ECO:0007669"/>
    <property type="project" value="InterPro"/>
</dbReference>
<keyword evidence="7" id="KW-0812">Transmembrane</keyword>
<evidence type="ECO:0000313" key="9">
    <source>
        <dbReference type="Proteomes" id="UP000008066"/>
    </source>
</evidence>
<organism evidence="9">
    <name type="scientific">Chaetomium thermophilum (strain DSM 1495 / CBS 144.50 / IMI 039719)</name>
    <name type="common">Thermochaetoides thermophila</name>
    <dbReference type="NCBI Taxonomy" id="759272"/>
    <lineage>
        <taxon>Eukaryota</taxon>
        <taxon>Fungi</taxon>
        <taxon>Dikarya</taxon>
        <taxon>Ascomycota</taxon>
        <taxon>Pezizomycotina</taxon>
        <taxon>Sordariomycetes</taxon>
        <taxon>Sordariomycetidae</taxon>
        <taxon>Sordariales</taxon>
        <taxon>Chaetomiaceae</taxon>
        <taxon>Thermochaetoides</taxon>
    </lineage>
</organism>
<dbReference type="GO" id="GO:0004497">
    <property type="term" value="F:monooxygenase activity"/>
    <property type="evidence" value="ECO:0007669"/>
    <property type="project" value="UniProtKB-KW"/>
</dbReference>
<evidence type="ECO:0000313" key="8">
    <source>
        <dbReference type="EMBL" id="EGS18440.1"/>
    </source>
</evidence>
<dbReference type="PANTHER" id="PTHR46206">
    <property type="entry name" value="CYTOCHROME P450"/>
    <property type="match status" value="1"/>
</dbReference>
<evidence type="ECO:0000256" key="7">
    <source>
        <dbReference type="SAM" id="Phobius"/>
    </source>
</evidence>
<feature type="transmembrane region" description="Helical" evidence="7">
    <location>
        <begin position="35"/>
        <end position="57"/>
    </location>
</feature>
<proteinExistence type="inferred from homology"/>
<dbReference type="GeneID" id="18259075"/>
<dbReference type="Gene3D" id="1.10.630.10">
    <property type="entry name" value="Cytochrome P450"/>
    <property type="match status" value="2"/>
</dbReference>
<dbReference type="OMA" id="QAKWRNT"/>
<dbReference type="CDD" id="cd11041">
    <property type="entry name" value="CYP503A1-like"/>
    <property type="match status" value="1"/>
</dbReference>
<accession>G0SD10</accession>
<dbReference type="GO" id="GO:0016705">
    <property type="term" value="F:oxidoreductase activity, acting on paired donors, with incorporation or reduction of molecular oxygen"/>
    <property type="evidence" value="ECO:0007669"/>
    <property type="project" value="InterPro"/>
</dbReference>
<dbReference type="InterPro" id="IPR017972">
    <property type="entry name" value="Cyt_P450_CS"/>
</dbReference>
<evidence type="ECO:0000256" key="6">
    <source>
        <dbReference type="RuleBase" id="RU000461"/>
    </source>
</evidence>
<comment type="cofactor">
    <cofactor evidence="1">
        <name>heme</name>
        <dbReference type="ChEBI" id="CHEBI:30413"/>
    </cofactor>
</comment>
<dbReference type="RefSeq" id="XP_006695385.1">
    <property type="nucleotide sequence ID" value="XM_006695322.1"/>
</dbReference>
<keyword evidence="7" id="KW-0472">Membrane</keyword>
<dbReference type="STRING" id="759272.G0SD10"/>
<dbReference type="Pfam" id="PF00067">
    <property type="entry name" value="p450"/>
    <property type="match status" value="1"/>
</dbReference>
<keyword evidence="4 6" id="KW-0560">Oxidoreductase</keyword>
<gene>
    <name evidence="8" type="ORF">CTHT_0050370</name>
</gene>
<dbReference type="InterPro" id="IPR001128">
    <property type="entry name" value="Cyt_P450"/>
</dbReference>
<dbReference type="EMBL" id="GL988045">
    <property type="protein sequence ID" value="EGS18440.1"/>
    <property type="molecule type" value="Genomic_DNA"/>
</dbReference>
<evidence type="ECO:0000256" key="2">
    <source>
        <dbReference type="ARBA" id="ARBA00010617"/>
    </source>
</evidence>
<dbReference type="KEGG" id="cthr:CTHT_0050370"/>
<evidence type="ECO:0000256" key="4">
    <source>
        <dbReference type="ARBA" id="ARBA00023002"/>
    </source>
</evidence>
<keyword evidence="7" id="KW-1133">Transmembrane helix</keyword>
<dbReference type="eggNOG" id="KOG0158">
    <property type="taxonomic scope" value="Eukaryota"/>
</dbReference>
<dbReference type="PROSITE" id="PS00086">
    <property type="entry name" value="CYTOCHROME_P450"/>
    <property type="match status" value="1"/>
</dbReference>
<name>G0SD10_CHATD</name>
<reference evidence="8 9" key="1">
    <citation type="journal article" date="2011" name="Cell">
        <title>Insight into structure and assembly of the nuclear pore complex by utilizing the genome of a eukaryotic thermophile.</title>
        <authorList>
            <person name="Amlacher S."/>
            <person name="Sarges P."/>
            <person name="Flemming D."/>
            <person name="van Noort V."/>
            <person name="Kunze R."/>
            <person name="Devos D.P."/>
            <person name="Arumugam M."/>
            <person name="Bork P."/>
            <person name="Hurt E."/>
        </authorList>
    </citation>
    <scope>NUCLEOTIDE SEQUENCE [LARGE SCALE GENOMIC DNA]</scope>
    <source>
        <strain evidence="9">DSM 1495 / CBS 144.50 / IMI 039719</strain>
    </source>
</reference>
<keyword evidence="5 6" id="KW-0408">Iron</keyword>